<dbReference type="InterPro" id="IPR006593">
    <property type="entry name" value="Cyt_b561/ferric_Rdtase_TM"/>
</dbReference>
<keyword evidence="2" id="KW-0813">Transport</keyword>
<evidence type="ECO:0000313" key="12">
    <source>
        <dbReference type="EMBL" id="CAI6333812.1"/>
    </source>
</evidence>
<dbReference type="InterPro" id="IPR005018">
    <property type="entry name" value="DOMON_domain"/>
</dbReference>
<keyword evidence="3 8" id="KW-0812">Transmembrane</keyword>
<feature type="domain" description="DOMON" evidence="10">
    <location>
        <begin position="31"/>
        <end position="153"/>
    </location>
</feature>
<evidence type="ECO:0000256" key="9">
    <source>
        <dbReference type="SAM" id="SignalP"/>
    </source>
</evidence>
<evidence type="ECO:0000256" key="4">
    <source>
        <dbReference type="ARBA" id="ARBA00022982"/>
    </source>
</evidence>
<dbReference type="SMART" id="SM00664">
    <property type="entry name" value="DoH"/>
    <property type="match status" value="1"/>
</dbReference>
<feature type="compositionally biased region" description="Polar residues" evidence="7">
    <location>
        <begin position="262"/>
        <end position="280"/>
    </location>
</feature>
<dbReference type="Proteomes" id="UP001152607">
    <property type="component" value="Unassembled WGS sequence"/>
</dbReference>
<feature type="transmembrane region" description="Helical" evidence="8">
    <location>
        <begin position="322"/>
        <end position="342"/>
    </location>
</feature>
<evidence type="ECO:0000256" key="8">
    <source>
        <dbReference type="SAM" id="Phobius"/>
    </source>
</evidence>
<comment type="subcellular location">
    <subcellularLocation>
        <location evidence="1">Membrane</location>
    </subcellularLocation>
</comment>
<feature type="transmembrane region" description="Helical" evidence="8">
    <location>
        <begin position="453"/>
        <end position="473"/>
    </location>
</feature>
<organism evidence="12 13">
    <name type="scientific">Periconia digitata</name>
    <dbReference type="NCBI Taxonomy" id="1303443"/>
    <lineage>
        <taxon>Eukaryota</taxon>
        <taxon>Fungi</taxon>
        <taxon>Dikarya</taxon>
        <taxon>Ascomycota</taxon>
        <taxon>Pezizomycotina</taxon>
        <taxon>Dothideomycetes</taxon>
        <taxon>Pleosporomycetidae</taxon>
        <taxon>Pleosporales</taxon>
        <taxon>Massarineae</taxon>
        <taxon>Periconiaceae</taxon>
        <taxon>Periconia</taxon>
    </lineage>
</organism>
<keyword evidence="13" id="KW-1185">Reference proteome</keyword>
<evidence type="ECO:0000256" key="1">
    <source>
        <dbReference type="ARBA" id="ARBA00004370"/>
    </source>
</evidence>
<dbReference type="InterPro" id="IPR015920">
    <property type="entry name" value="Cellobiose_DH-like_cyt"/>
</dbReference>
<evidence type="ECO:0000256" key="5">
    <source>
        <dbReference type="ARBA" id="ARBA00022989"/>
    </source>
</evidence>
<dbReference type="SUPFAM" id="SSF49344">
    <property type="entry name" value="CBD9-like"/>
    <property type="match status" value="1"/>
</dbReference>
<dbReference type="OrthoDB" id="19261at2759"/>
<dbReference type="PROSITE" id="PS50939">
    <property type="entry name" value="CYTOCHROME_B561"/>
    <property type="match status" value="1"/>
</dbReference>
<evidence type="ECO:0000313" key="13">
    <source>
        <dbReference type="Proteomes" id="UP001152607"/>
    </source>
</evidence>
<dbReference type="AlphaFoldDB" id="A0A9W4UFL1"/>
<keyword evidence="6 8" id="KW-0472">Membrane</keyword>
<dbReference type="Gene3D" id="1.20.120.1770">
    <property type="match status" value="1"/>
</dbReference>
<sequence length="521" mass="54542">MGIGKRYRVAASLLALASHASAQVASVCPSTDVCFKLNIPESTTSSGNGDIFFQLSAPSTYEWVALGQGESMSGSNIFVMYTAGNGNVTVSPRLGRGHQMPEFNSNAQITLLEGSGVSNGKMVANVRCASCNSWSGGSASFSGNNGNWIYAYSSSGGPKDTTSQSADIPQHNQEDSFLWSYANAKGGNSVNPLLSGSTSSGTGNGGSASSCIPRAAANTGSSGASGSAASASVSSSAGSPAATSRGDDDDDKTTKWGGRPTQWGSRDNSWPTAAPTSQGQGYREKRDDNPQNLPYCEDNSGFTSLSSTGGGSQTTKMVTAHAALAALAFVMFFPVGSIAIRLASFTGVVWFHAAFQVLGYLIFIAAFGIGVYLASTMRMLQETHPIIGIVVFVVLFFQPILGLVHHSLFKKYQTRTIWSHGHIWIGRSAITLGIINGGLGFKLAGDVGSSGMIAYSVCAGVIWLIWVAASIFGETRRKKAAQSPPVYKERDTPRGNSDEPLGPETSHVPHPENGHYAPPKN</sequence>
<evidence type="ECO:0000259" key="10">
    <source>
        <dbReference type="PROSITE" id="PS50836"/>
    </source>
</evidence>
<feature type="compositionally biased region" description="Low complexity" evidence="7">
    <location>
        <begin position="216"/>
        <end position="244"/>
    </location>
</feature>
<feature type="transmembrane region" description="Helical" evidence="8">
    <location>
        <begin position="386"/>
        <end position="404"/>
    </location>
</feature>
<comment type="caution">
    <text evidence="12">The sequence shown here is derived from an EMBL/GenBank/DDBJ whole genome shotgun (WGS) entry which is preliminary data.</text>
</comment>
<keyword evidence="9" id="KW-0732">Signal</keyword>
<dbReference type="EMBL" id="CAOQHR010000004">
    <property type="protein sequence ID" value="CAI6333812.1"/>
    <property type="molecule type" value="Genomic_DNA"/>
</dbReference>
<keyword evidence="5 8" id="KW-1133">Transmembrane helix</keyword>
<evidence type="ECO:0000256" key="7">
    <source>
        <dbReference type="SAM" id="MobiDB-lite"/>
    </source>
</evidence>
<reference evidence="12" key="1">
    <citation type="submission" date="2023-01" db="EMBL/GenBank/DDBJ databases">
        <authorList>
            <person name="Van Ghelder C."/>
            <person name="Rancurel C."/>
        </authorList>
    </citation>
    <scope>NUCLEOTIDE SEQUENCE</scope>
    <source>
        <strain evidence="12">CNCM I-4278</strain>
    </source>
</reference>
<name>A0A9W4UFL1_9PLEO</name>
<feature type="chain" id="PRO_5040805045" evidence="9">
    <location>
        <begin position="23"/>
        <end position="521"/>
    </location>
</feature>
<evidence type="ECO:0000259" key="11">
    <source>
        <dbReference type="PROSITE" id="PS50939"/>
    </source>
</evidence>
<dbReference type="CDD" id="cd08760">
    <property type="entry name" value="Cyt_b561_FRRS1_like"/>
    <property type="match status" value="1"/>
</dbReference>
<protein>
    <submittedName>
        <fullName evidence="12">Uncharacterized protein</fullName>
    </submittedName>
</protein>
<gene>
    <name evidence="12" type="ORF">PDIGIT_LOCUS6861</name>
</gene>
<dbReference type="PANTHER" id="PTHR47797">
    <property type="entry name" value="DEHYDROGENASE, PUTATIVE (AFU_ORTHOLOGUE AFUA_8G05805)-RELATED"/>
    <property type="match status" value="1"/>
</dbReference>
<keyword evidence="4" id="KW-0249">Electron transport</keyword>
<dbReference type="Pfam" id="PF16010">
    <property type="entry name" value="CDH-cyt"/>
    <property type="match status" value="1"/>
</dbReference>
<dbReference type="Gene3D" id="2.60.40.1210">
    <property type="entry name" value="Cellobiose dehydrogenase, cytochrome domain"/>
    <property type="match status" value="1"/>
</dbReference>
<feature type="compositionally biased region" description="Basic and acidic residues" evidence="7">
    <location>
        <begin position="487"/>
        <end position="497"/>
    </location>
</feature>
<feature type="transmembrane region" description="Helical" evidence="8">
    <location>
        <begin position="349"/>
        <end position="374"/>
    </location>
</feature>
<feature type="region of interest" description="Disordered" evidence="7">
    <location>
        <begin position="478"/>
        <end position="521"/>
    </location>
</feature>
<accession>A0A9W4UFL1</accession>
<dbReference type="PANTHER" id="PTHR47797:SF1">
    <property type="entry name" value="CYTOCHROME B561 DOMAIN-CONTAINING PROTEIN-RELATED"/>
    <property type="match status" value="1"/>
</dbReference>
<feature type="region of interest" description="Disordered" evidence="7">
    <location>
        <begin position="216"/>
        <end position="294"/>
    </location>
</feature>
<evidence type="ECO:0000256" key="3">
    <source>
        <dbReference type="ARBA" id="ARBA00022692"/>
    </source>
</evidence>
<proteinExistence type="predicted"/>
<evidence type="ECO:0000256" key="2">
    <source>
        <dbReference type="ARBA" id="ARBA00022448"/>
    </source>
</evidence>
<dbReference type="SMART" id="SM00665">
    <property type="entry name" value="B561"/>
    <property type="match status" value="1"/>
</dbReference>
<dbReference type="CDD" id="cd09630">
    <property type="entry name" value="CDH_like_cytochrome"/>
    <property type="match status" value="1"/>
</dbReference>
<feature type="domain" description="Cytochrome b561" evidence="11">
    <location>
        <begin position="287"/>
        <end position="478"/>
    </location>
</feature>
<dbReference type="GO" id="GO:0016020">
    <property type="term" value="C:membrane"/>
    <property type="evidence" value="ECO:0007669"/>
    <property type="project" value="UniProtKB-SubCell"/>
</dbReference>
<dbReference type="PROSITE" id="PS50836">
    <property type="entry name" value="DOMON"/>
    <property type="match status" value="1"/>
</dbReference>
<evidence type="ECO:0000256" key="6">
    <source>
        <dbReference type="ARBA" id="ARBA00023136"/>
    </source>
</evidence>
<feature type="signal peptide" evidence="9">
    <location>
        <begin position="1"/>
        <end position="22"/>
    </location>
</feature>